<dbReference type="GO" id="GO:0016787">
    <property type="term" value="F:hydrolase activity"/>
    <property type="evidence" value="ECO:0007669"/>
    <property type="project" value="UniProtKB-KW"/>
</dbReference>
<dbReference type="InterPro" id="IPR029058">
    <property type="entry name" value="AB_hydrolase_fold"/>
</dbReference>
<keyword evidence="6" id="KW-1185">Reference proteome</keyword>
<evidence type="ECO:0000256" key="2">
    <source>
        <dbReference type="ARBA" id="ARBA00023125"/>
    </source>
</evidence>
<keyword evidence="5" id="KW-0378">Hydrolase</keyword>
<dbReference type="Pfam" id="PF00561">
    <property type="entry name" value="Abhydrolase_1"/>
    <property type="match status" value="1"/>
</dbReference>
<dbReference type="Gene3D" id="3.30.70.1230">
    <property type="entry name" value="Nucleotide cyclase"/>
    <property type="match status" value="1"/>
</dbReference>
<gene>
    <name evidence="5" type="ORF">ACFQ1M_05105</name>
</gene>
<dbReference type="InterPro" id="IPR050471">
    <property type="entry name" value="AB_hydrolase"/>
</dbReference>
<dbReference type="PROSITE" id="PS00041">
    <property type="entry name" value="HTH_ARAC_FAMILY_1"/>
    <property type="match status" value="1"/>
</dbReference>
<dbReference type="InterPro" id="IPR018060">
    <property type="entry name" value="HTH_AraC"/>
</dbReference>
<evidence type="ECO:0000313" key="5">
    <source>
        <dbReference type="EMBL" id="MFD0861574.1"/>
    </source>
</evidence>
<dbReference type="SMART" id="SM00342">
    <property type="entry name" value="HTH_ARAC"/>
    <property type="match status" value="1"/>
</dbReference>
<dbReference type="InterPro" id="IPR029787">
    <property type="entry name" value="Nucleotide_cyclase"/>
</dbReference>
<dbReference type="PROSITE" id="PS01124">
    <property type="entry name" value="HTH_ARAC_FAMILY_2"/>
    <property type="match status" value="1"/>
</dbReference>
<organism evidence="5 6">
    <name type="scientific">Sungkyunkwania multivorans</name>
    <dbReference type="NCBI Taxonomy" id="1173618"/>
    <lineage>
        <taxon>Bacteria</taxon>
        <taxon>Pseudomonadati</taxon>
        <taxon>Bacteroidota</taxon>
        <taxon>Flavobacteriia</taxon>
        <taxon>Flavobacteriales</taxon>
        <taxon>Flavobacteriaceae</taxon>
        <taxon>Sungkyunkwania</taxon>
    </lineage>
</organism>
<dbReference type="PANTHER" id="PTHR43433">
    <property type="entry name" value="HYDROLASE, ALPHA/BETA FOLD FAMILY PROTEIN"/>
    <property type="match status" value="1"/>
</dbReference>
<dbReference type="InterPro" id="IPR009057">
    <property type="entry name" value="Homeodomain-like_sf"/>
</dbReference>
<evidence type="ECO:0000313" key="6">
    <source>
        <dbReference type="Proteomes" id="UP001596978"/>
    </source>
</evidence>
<evidence type="ECO:0000259" key="4">
    <source>
        <dbReference type="PROSITE" id="PS01124"/>
    </source>
</evidence>
<feature type="domain" description="HTH araC/xylS-type" evidence="4">
    <location>
        <begin position="455"/>
        <end position="554"/>
    </location>
</feature>
<evidence type="ECO:0000256" key="1">
    <source>
        <dbReference type="ARBA" id="ARBA00023015"/>
    </source>
</evidence>
<dbReference type="RefSeq" id="WP_386404847.1">
    <property type="nucleotide sequence ID" value="NZ_JBHTJH010000004.1"/>
</dbReference>
<protein>
    <submittedName>
        <fullName evidence="5">Alpha/beta fold hydrolase</fullName>
    </submittedName>
</protein>
<dbReference type="SUPFAM" id="SSF55073">
    <property type="entry name" value="Nucleotide cyclase"/>
    <property type="match status" value="1"/>
</dbReference>
<comment type="caution">
    <text evidence="5">The sequence shown here is derived from an EMBL/GenBank/DDBJ whole genome shotgun (WGS) entry which is preliminary data.</text>
</comment>
<keyword evidence="3" id="KW-0804">Transcription</keyword>
<keyword evidence="1" id="KW-0805">Transcription regulation</keyword>
<reference evidence="6" key="1">
    <citation type="journal article" date="2019" name="Int. J. Syst. Evol. Microbiol.">
        <title>The Global Catalogue of Microorganisms (GCM) 10K type strain sequencing project: providing services to taxonomists for standard genome sequencing and annotation.</title>
        <authorList>
            <consortium name="The Broad Institute Genomics Platform"/>
            <consortium name="The Broad Institute Genome Sequencing Center for Infectious Disease"/>
            <person name="Wu L."/>
            <person name="Ma J."/>
        </authorList>
    </citation>
    <scope>NUCLEOTIDE SEQUENCE [LARGE SCALE GENOMIC DNA]</scope>
    <source>
        <strain evidence="6">CCUG 62952</strain>
    </source>
</reference>
<dbReference type="InterPro" id="IPR018062">
    <property type="entry name" value="HTH_AraC-typ_CS"/>
</dbReference>
<dbReference type="PRINTS" id="PR00032">
    <property type="entry name" value="HTHARAC"/>
</dbReference>
<dbReference type="PANTHER" id="PTHR43433:SF8">
    <property type="entry name" value="BIFUNCTIONAL LIPASE_ADENYLATE CYCLASE LIPJ"/>
    <property type="match status" value="1"/>
</dbReference>
<dbReference type="InterPro" id="IPR000073">
    <property type="entry name" value="AB_hydrolase_1"/>
</dbReference>
<dbReference type="SUPFAM" id="SSF53474">
    <property type="entry name" value="alpha/beta-Hydrolases"/>
    <property type="match status" value="1"/>
</dbReference>
<dbReference type="Gene3D" id="3.40.50.1820">
    <property type="entry name" value="alpha/beta hydrolase"/>
    <property type="match status" value="1"/>
</dbReference>
<dbReference type="SUPFAM" id="SSF46689">
    <property type="entry name" value="Homeodomain-like"/>
    <property type="match status" value="1"/>
</dbReference>
<name>A0ABW3CXH9_9FLAO</name>
<dbReference type="InterPro" id="IPR020449">
    <property type="entry name" value="Tscrpt_reg_AraC-type_HTH"/>
</dbReference>
<accession>A0ABW3CXH9</accession>
<dbReference type="EMBL" id="JBHTJH010000004">
    <property type="protein sequence ID" value="MFD0861574.1"/>
    <property type="molecule type" value="Genomic_DNA"/>
</dbReference>
<keyword evidence="2" id="KW-0238">DNA-binding</keyword>
<proteinExistence type="predicted"/>
<evidence type="ECO:0000256" key="3">
    <source>
        <dbReference type="ARBA" id="ARBA00023163"/>
    </source>
</evidence>
<dbReference type="Pfam" id="PF12833">
    <property type="entry name" value="HTH_18"/>
    <property type="match status" value="1"/>
</dbReference>
<sequence length="555" mass="62341">MMIPQIQYTKSGDINIAYQVFGTGPIDLVYIPGWISNIDWMWACPELVDFFKELGKVARVVLFDKRGTGLSDRVVELSTLEERMEDIKAVMDAINSEKAILFGHSEGGSVSAMFSATYPNRVIALIAFGIFAKRRYSPEYPWAPTDEERQKVYDMIENNWGSGKMNLETLVPSKANDERFMNWLASYFRSGASPQAAMRLTQMNTQVDIIDILGCIKVPTLLMQRTHDIDVKIEEGRFIAQHIKGAKFVEFDGADHLFWAGNTEEILDEMKRFIKDLKPNTERKKGMLTVLFGQVATTSNSNLKPNEIASYIEQCQGTIINLSRKSFMAIFEVPGKAVKCGVGLQERHQEAHVPVSMGVYLKEGFKEAGQETDERDDYMMRTILAQARPFQIFATQTVKHLLSGAAFNFAEETSILSYASGTICRLYGVSAKSNPEEVKNVALSYGFSRYDSFLQDVLEAIHDHLDCCSFGVDVLTSKIGVSERKLQRKTKESTGKSPGQLINFVRLQKAKEALASRKLTIAEVAFQYGFSSPSYFSKCFRKEFGVSPTEAFSTV</sequence>
<dbReference type="Gene3D" id="1.10.10.60">
    <property type="entry name" value="Homeodomain-like"/>
    <property type="match status" value="1"/>
</dbReference>
<dbReference type="Proteomes" id="UP001596978">
    <property type="component" value="Unassembled WGS sequence"/>
</dbReference>